<sequence length="222" mass="24657">MTDVRRNFKRKLTEAENHHHTAAESIDALDLQKPVGDKDALAAVDRLRNSSKSAIQLASTIEKQYGDAAIVLHQYKDAVTFASKHRDHVTSFESQVFFTFRAKLPKDISAVAASALATKNGVLSTLADLARADPEDEDAKAFIKTFGWVKGAWEAAVKKRGMSLPDYEAVRAFKQKSNNSFHDADPPRDALRVLESPAPVPEELQQYREPLKALLKALTMKQ</sequence>
<protein>
    <submittedName>
        <fullName evidence="1">Uncharacterized protein</fullName>
    </submittedName>
</protein>
<dbReference type="Proteomes" id="UP001165080">
    <property type="component" value="Unassembled WGS sequence"/>
</dbReference>
<keyword evidence="2" id="KW-1185">Reference proteome</keyword>
<name>A0A9W6BH76_9CHLO</name>
<evidence type="ECO:0000313" key="1">
    <source>
        <dbReference type="EMBL" id="GLC52097.1"/>
    </source>
</evidence>
<gene>
    <name evidence="1" type="primary">PLEST003888</name>
    <name evidence="1" type="ORF">PLESTB_000582400</name>
</gene>
<evidence type="ECO:0000313" key="2">
    <source>
        <dbReference type="Proteomes" id="UP001165080"/>
    </source>
</evidence>
<reference evidence="1 2" key="1">
    <citation type="journal article" date="2023" name="Commun. Biol.">
        <title>Reorganization of the ancestral sex-determining regions during the evolution of trioecy in Pleodorina starrii.</title>
        <authorList>
            <person name="Takahashi K."/>
            <person name="Suzuki S."/>
            <person name="Kawai-Toyooka H."/>
            <person name="Yamamoto K."/>
            <person name="Hamaji T."/>
            <person name="Ootsuki R."/>
            <person name="Yamaguchi H."/>
            <person name="Kawachi M."/>
            <person name="Higashiyama T."/>
            <person name="Nozaki H."/>
        </authorList>
    </citation>
    <scope>NUCLEOTIDE SEQUENCE [LARGE SCALE GENOMIC DNA]</scope>
    <source>
        <strain evidence="1 2">NIES-4479</strain>
    </source>
</reference>
<dbReference type="AlphaFoldDB" id="A0A9W6BH76"/>
<dbReference type="OrthoDB" id="541524at2759"/>
<organism evidence="1 2">
    <name type="scientific">Pleodorina starrii</name>
    <dbReference type="NCBI Taxonomy" id="330485"/>
    <lineage>
        <taxon>Eukaryota</taxon>
        <taxon>Viridiplantae</taxon>
        <taxon>Chlorophyta</taxon>
        <taxon>core chlorophytes</taxon>
        <taxon>Chlorophyceae</taxon>
        <taxon>CS clade</taxon>
        <taxon>Chlamydomonadales</taxon>
        <taxon>Volvocaceae</taxon>
        <taxon>Pleodorina</taxon>
    </lineage>
</organism>
<accession>A0A9W6BH76</accession>
<dbReference type="EMBL" id="BRXU01000005">
    <property type="protein sequence ID" value="GLC52097.1"/>
    <property type="molecule type" value="Genomic_DNA"/>
</dbReference>
<proteinExistence type="predicted"/>
<comment type="caution">
    <text evidence="1">The sequence shown here is derived from an EMBL/GenBank/DDBJ whole genome shotgun (WGS) entry which is preliminary data.</text>
</comment>